<feature type="transmembrane region" description="Helical" evidence="10">
    <location>
        <begin position="63"/>
        <end position="85"/>
    </location>
</feature>
<sequence length="125" mass="12109">MTGGVPALVAVLCVAVGGAVGAVLRHLASRPPLGPVRGVLVVNVAGAGALGVLVGLSGTLAPWLLLLLGTGLCGALTTWSTLAVHTWRIGRRAPGRAAAHLALTLALGLPAALLAHAATVAVVGA</sequence>
<evidence type="ECO:0000313" key="11">
    <source>
        <dbReference type="EMBL" id="KUG55811.1"/>
    </source>
</evidence>
<keyword evidence="5 10" id="KW-0472">Membrane</keyword>
<name>A0A0W8I8U0_9MICO</name>
<comment type="similarity">
    <text evidence="7 10">Belongs to the fluoride channel Fluc/FEX (TC 1.A.43) family.</text>
</comment>
<comment type="function">
    <text evidence="9 10">Fluoride-specific ion channel. Important for reducing fluoride concentration in the cell, thus reducing its toxicity.</text>
</comment>
<organism evidence="11 12">
    <name type="scientific">Serinicoccus chungangensis</name>
    <dbReference type="NCBI Taxonomy" id="767452"/>
    <lineage>
        <taxon>Bacteria</taxon>
        <taxon>Bacillati</taxon>
        <taxon>Actinomycetota</taxon>
        <taxon>Actinomycetes</taxon>
        <taxon>Micrococcales</taxon>
        <taxon>Ornithinimicrobiaceae</taxon>
        <taxon>Serinicoccus</taxon>
    </lineage>
</organism>
<dbReference type="Pfam" id="PF02537">
    <property type="entry name" value="CRCB"/>
    <property type="match status" value="1"/>
</dbReference>
<evidence type="ECO:0000256" key="9">
    <source>
        <dbReference type="ARBA" id="ARBA00049940"/>
    </source>
</evidence>
<evidence type="ECO:0000313" key="12">
    <source>
        <dbReference type="Proteomes" id="UP000054837"/>
    </source>
</evidence>
<dbReference type="Proteomes" id="UP000054837">
    <property type="component" value="Unassembled WGS sequence"/>
</dbReference>
<comment type="caution">
    <text evidence="11">The sequence shown here is derived from an EMBL/GenBank/DDBJ whole genome shotgun (WGS) entry which is preliminary data.</text>
</comment>
<protein>
    <recommendedName>
        <fullName evidence="10">Fluoride-specific ion channel FluC</fullName>
    </recommendedName>
</protein>
<keyword evidence="2 10" id="KW-1003">Cell membrane</keyword>
<feature type="binding site" evidence="10">
    <location>
        <position position="74"/>
    </location>
    <ligand>
        <name>Na(+)</name>
        <dbReference type="ChEBI" id="CHEBI:29101"/>
        <note>structural</note>
    </ligand>
</feature>
<evidence type="ECO:0000256" key="3">
    <source>
        <dbReference type="ARBA" id="ARBA00022692"/>
    </source>
</evidence>
<dbReference type="AlphaFoldDB" id="A0A0W8I8U0"/>
<dbReference type="GO" id="GO:0140114">
    <property type="term" value="P:cellular detoxification of fluoride"/>
    <property type="evidence" value="ECO:0007669"/>
    <property type="project" value="UniProtKB-UniRule"/>
</dbReference>
<feature type="transmembrane region" description="Helical" evidence="10">
    <location>
        <begin position="6"/>
        <end position="24"/>
    </location>
</feature>
<comment type="activity regulation">
    <text evidence="10">Na(+) is not transported, but it plays an essential structural role and its presence is essential for fluoride channel function.</text>
</comment>
<keyword evidence="12" id="KW-1185">Reference proteome</keyword>
<keyword evidence="10" id="KW-0479">Metal-binding</keyword>
<dbReference type="STRING" id="767452.AVL62_05875"/>
<gene>
    <name evidence="10" type="primary">fluC</name>
    <name evidence="10" type="synonym">crcB</name>
    <name evidence="11" type="ORF">AVL62_05875</name>
</gene>
<reference evidence="11 12" key="1">
    <citation type="submission" date="2015-12" db="EMBL/GenBank/DDBJ databases">
        <title>Serinicoccus chungangenesis strain CD08_5 genome sequencing and assembly.</title>
        <authorList>
            <person name="Chander A.M."/>
            <person name="Kaur G."/>
            <person name="Nair G.R."/>
            <person name="Dhawan D.K."/>
            <person name="Kochhar R.K."/>
            <person name="Mayilraj S."/>
            <person name="Bhadada S.K."/>
        </authorList>
    </citation>
    <scope>NUCLEOTIDE SEQUENCE [LARGE SCALE GENOMIC DNA]</scope>
    <source>
        <strain evidence="11 12">CD08_5</strain>
    </source>
</reference>
<evidence type="ECO:0000256" key="2">
    <source>
        <dbReference type="ARBA" id="ARBA00022475"/>
    </source>
</evidence>
<feature type="transmembrane region" description="Helical" evidence="10">
    <location>
        <begin position="36"/>
        <end position="57"/>
    </location>
</feature>
<evidence type="ECO:0000256" key="7">
    <source>
        <dbReference type="ARBA" id="ARBA00035120"/>
    </source>
</evidence>
<keyword evidence="3 10" id="KW-0812">Transmembrane</keyword>
<evidence type="ECO:0000256" key="5">
    <source>
        <dbReference type="ARBA" id="ARBA00023136"/>
    </source>
</evidence>
<keyword evidence="10" id="KW-0915">Sodium</keyword>
<dbReference type="GO" id="GO:0062054">
    <property type="term" value="F:fluoride channel activity"/>
    <property type="evidence" value="ECO:0007669"/>
    <property type="project" value="UniProtKB-UniRule"/>
</dbReference>
<dbReference type="HAMAP" id="MF_00454">
    <property type="entry name" value="FluC"/>
    <property type="match status" value="1"/>
</dbReference>
<evidence type="ECO:0000256" key="8">
    <source>
        <dbReference type="ARBA" id="ARBA00035585"/>
    </source>
</evidence>
<evidence type="ECO:0000256" key="6">
    <source>
        <dbReference type="ARBA" id="ARBA00023303"/>
    </source>
</evidence>
<keyword evidence="6 10" id="KW-0407">Ion channel</keyword>
<keyword evidence="10" id="KW-0813">Transport</keyword>
<evidence type="ECO:0000256" key="10">
    <source>
        <dbReference type="HAMAP-Rule" id="MF_00454"/>
    </source>
</evidence>
<keyword evidence="10" id="KW-0406">Ion transport</keyword>
<feature type="binding site" evidence="10">
    <location>
        <position position="77"/>
    </location>
    <ligand>
        <name>Na(+)</name>
        <dbReference type="ChEBI" id="CHEBI:29101"/>
        <note>structural</note>
    </ligand>
</feature>
<dbReference type="InterPro" id="IPR003691">
    <property type="entry name" value="FluC"/>
</dbReference>
<comment type="subcellular location">
    <subcellularLocation>
        <location evidence="1 10">Cell membrane</location>
        <topology evidence="1 10">Multi-pass membrane protein</topology>
    </subcellularLocation>
</comment>
<evidence type="ECO:0000256" key="4">
    <source>
        <dbReference type="ARBA" id="ARBA00022989"/>
    </source>
</evidence>
<proteinExistence type="inferred from homology"/>
<feature type="transmembrane region" description="Helical" evidence="10">
    <location>
        <begin position="97"/>
        <end position="123"/>
    </location>
</feature>
<evidence type="ECO:0000256" key="1">
    <source>
        <dbReference type="ARBA" id="ARBA00004651"/>
    </source>
</evidence>
<comment type="catalytic activity">
    <reaction evidence="8">
        <text>fluoride(in) = fluoride(out)</text>
        <dbReference type="Rhea" id="RHEA:76159"/>
        <dbReference type="ChEBI" id="CHEBI:17051"/>
    </reaction>
    <physiologicalReaction direction="left-to-right" evidence="8">
        <dbReference type="Rhea" id="RHEA:76160"/>
    </physiologicalReaction>
</comment>
<dbReference type="EMBL" id="LQBL01000022">
    <property type="protein sequence ID" value="KUG55811.1"/>
    <property type="molecule type" value="Genomic_DNA"/>
</dbReference>
<dbReference type="GO" id="GO:0005886">
    <property type="term" value="C:plasma membrane"/>
    <property type="evidence" value="ECO:0007669"/>
    <property type="project" value="UniProtKB-SubCell"/>
</dbReference>
<accession>A0A0W8I8U0</accession>
<keyword evidence="4 10" id="KW-1133">Transmembrane helix</keyword>
<dbReference type="GO" id="GO:0046872">
    <property type="term" value="F:metal ion binding"/>
    <property type="evidence" value="ECO:0007669"/>
    <property type="project" value="UniProtKB-KW"/>
</dbReference>
<dbReference type="RefSeq" id="WP_058890920.1">
    <property type="nucleotide sequence ID" value="NZ_LQBL01000022.1"/>
</dbReference>